<comment type="caution">
    <text evidence="9">The sequence shown here is derived from an EMBL/GenBank/DDBJ whole genome shotgun (WGS) entry which is preliminary data.</text>
</comment>
<gene>
    <name evidence="9" type="ORF">TrRE_jg10798</name>
</gene>
<dbReference type="NCBIfam" id="TIGR00114">
    <property type="entry name" value="lumazine-synth"/>
    <property type="match status" value="1"/>
</dbReference>
<accession>A0A9W7AF36</accession>
<evidence type="ECO:0000313" key="10">
    <source>
        <dbReference type="Proteomes" id="UP001165082"/>
    </source>
</evidence>
<dbReference type="OrthoDB" id="2965at2759"/>
<evidence type="ECO:0000256" key="5">
    <source>
        <dbReference type="ARBA" id="ARBA00022679"/>
    </source>
</evidence>
<dbReference type="Pfam" id="PF00885">
    <property type="entry name" value="DMRL_synthase"/>
    <property type="match status" value="1"/>
</dbReference>
<dbReference type="EC" id="2.5.1.78" evidence="3 7"/>
<feature type="chain" id="PRO_5040744010" description="6,7-dimethyl-8-ribityllumazine synthase" evidence="8">
    <location>
        <begin position="17"/>
        <end position="218"/>
    </location>
</feature>
<dbReference type="SUPFAM" id="SSF52121">
    <property type="entry name" value="Lumazine synthase"/>
    <property type="match status" value="1"/>
</dbReference>
<evidence type="ECO:0000256" key="1">
    <source>
        <dbReference type="ARBA" id="ARBA00004917"/>
    </source>
</evidence>
<protein>
    <recommendedName>
        <fullName evidence="3 7">6,7-dimethyl-8-ribityllumazine synthase</fullName>
        <shortName evidence="7">DMRL synthase</shortName>
        <ecNumber evidence="3 7">2.5.1.78</ecNumber>
    </recommendedName>
</protein>
<proteinExistence type="inferred from homology"/>
<dbReference type="PANTHER" id="PTHR21058:SF0">
    <property type="entry name" value="6,7-DIMETHYL-8-RIBITYLLUMAZINE SYNTHASE"/>
    <property type="match status" value="1"/>
</dbReference>
<organism evidence="9 10">
    <name type="scientific">Triparma retinervis</name>
    <dbReference type="NCBI Taxonomy" id="2557542"/>
    <lineage>
        <taxon>Eukaryota</taxon>
        <taxon>Sar</taxon>
        <taxon>Stramenopiles</taxon>
        <taxon>Ochrophyta</taxon>
        <taxon>Bolidophyceae</taxon>
        <taxon>Parmales</taxon>
        <taxon>Triparmaceae</taxon>
        <taxon>Triparma</taxon>
    </lineage>
</organism>
<evidence type="ECO:0000256" key="2">
    <source>
        <dbReference type="ARBA" id="ARBA00007424"/>
    </source>
</evidence>
<evidence type="ECO:0000313" key="9">
    <source>
        <dbReference type="EMBL" id="GMH68775.1"/>
    </source>
</evidence>
<dbReference type="InterPro" id="IPR034964">
    <property type="entry name" value="LS"/>
</dbReference>
<comment type="function">
    <text evidence="7">Catalyzes the formation of 6,7-dimethyl-8-ribityllumazine by condensation of 5-amino-6-(D-ribitylamino)uracil with 3,4-dihydroxy-2-butanone 4-phosphate. This is the penultimate step in the biosynthesis of riboflavin.</text>
</comment>
<dbReference type="CDD" id="cd09209">
    <property type="entry name" value="Lumazine_synthase-I"/>
    <property type="match status" value="1"/>
</dbReference>
<sequence>MFRLILALAALASASAFQMPTSVRLSRSILRAVDSNEDLTFPPLDGSKSRIGIIRTRWNENYVSSLVDGIKESLKECGVEDSNVFVTEVPGAYELPYAARLLAFSGTVDSIVAVGTLIKGDTQHFEYIADATSNGLMSVGLQTNVPVVFGVLTCNTEEQVKKRAIGKGNHGQGWGKTAVEMALLRADALGGGKPQTMGFGELMDVGGGSSPTKPRIGF</sequence>
<evidence type="ECO:0000256" key="6">
    <source>
        <dbReference type="ARBA" id="ARBA00048785"/>
    </source>
</evidence>
<keyword evidence="5 7" id="KW-0808">Transferase</keyword>
<evidence type="ECO:0000256" key="3">
    <source>
        <dbReference type="ARBA" id="ARBA00012664"/>
    </source>
</evidence>
<dbReference type="Gene3D" id="3.40.50.960">
    <property type="entry name" value="Lumazine/riboflavin synthase"/>
    <property type="match status" value="1"/>
</dbReference>
<comment type="catalytic activity">
    <reaction evidence="6 7">
        <text>(2S)-2-hydroxy-3-oxobutyl phosphate + 5-amino-6-(D-ribitylamino)uracil = 6,7-dimethyl-8-(1-D-ribityl)lumazine + phosphate + 2 H2O + H(+)</text>
        <dbReference type="Rhea" id="RHEA:26152"/>
        <dbReference type="ChEBI" id="CHEBI:15377"/>
        <dbReference type="ChEBI" id="CHEBI:15378"/>
        <dbReference type="ChEBI" id="CHEBI:15934"/>
        <dbReference type="ChEBI" id="CHEBI:43474"/>
        <dbReference type="ChEBI" id="CHEBI:58201"/>
        <dbReference type="ChEBI" id="CHEBI:58830"/>
        <dbReference type="EC" id="2.5.1.78"/>
    </reaction>
</comment>
<name>A0A9W7AF36_9STRA</name>
<comment type="similarity">
    <text evidence="2 7">Belongs to the DMRL synthase family.</text>
</comment>
<dbReference type="PANTHER" id="PTHR21058">
    <property type="entry name" value="6,7-DIMETHYL-8-RIBITYLLUMAZINE SYNTHASE DMRL SYNTHASE LUMAZINE SYNTHASE"/>
    <property type="match status" value="1"/>
</dbReference>
<feature type="signal peptide" evidence="8">
    <location>
        <begin position="1"/>
        <end position="16"/>
    </location>
</feature>
<dbReference type="InterPro" id="IPR036467">
    <property type="entry name" value="LS/RS_sf"/>
</dbReference>
<evidence type="ECO:0000256" key="7">
    <source>
        <dbReference type="RuleBase" id="RU003795"/>
    </source>
</evidence>
<comment type="pathway">
    <text evidence="1 7">Cofactor biosynthesis; riboflavin biosynthesis; riboflavin from 2-hydroxy-3-oxobutyl phosphate and 5-amino-6-(D-ribitylamino)uracil: step 1/2.</text>
</comment>
<dbReference type="AlphaFoldDB" id="A0A9W7AF36"/>
<dbReference type="GO" id="GO:0000906">
    <property type="term" value="F:6,7-dimethyl-8-ribityllumazine synthase activity"/>
    <property type="evidence" value="ECO:0007669"/>
    <property type="project" value="UniProtKB-EC"/>
</dbReference>
<dbReference type="GO" id="GO:0009231">
    <property type="term" value="P:riboflavin biosynthetic process"/>
    <property type="evidence" value="ECO:0007669"/>
    <property type="project" value="UniProtKB-KW"/>
</dbReference>
<dbReference type="Proteomes" id="UP001165082">
    <property type="component" value="Unassembled WGS sequence"/>
</dbReference>
<reference evidence="9" key="1">
    <citation type="submission" date="2022-07" db="EMBL/GenBank/DDBJ databases">
        <title>Genome analysis of Parmales, a sister group of diatoms, reveals the evolutionary specialization of diatoms from phago-mixotrophs to photoautotrophs.</title>
        <authorList>
            <person name="Ban H."/>
            <person name="Sato S."/>
            <person name="Yoshikawa S."/>
            <person name="Kazumasa Y."/>
            <person name="Nakamura Y."/>
            <person name="Ichinomiya M."/>
            <person name="Saitoh K."/>
            <person name="Sato N."/>
            <person name="Blanc-Mathieu R."/>
            <person name="Endo H."/>
            <person name="Kuwata A."/>
            <person name="Ogata H."/>
        </authorList>
    </citation>
    <scope>NUCLEOTIDE SEQUENCE</scope>
</reference>
<dbReference type="EMBL" id="BRXZ01001341">
    <property type="protein sequence ID" value="GMH68775.1"/>
    <property type="molecule type" value="Genomic_DNA"/>
</dbReference>
<evidence type="ECO:0000256" key="4">
    <source>
        <dbReference type="ARBA" id="ARBA00022619"/>
    </source>
</evidence>
<keyword evidence="8" id="KW-0732">Signal</keyword>
<evidence type="ECO:0000256" key="8">
    <source>
        <dbReference type="SAM" id="SignalP"/>
    </source>
</evidence>
<dbReference type="GO" id="GO:0009349">
    <property type="term" value="C:riboflavin synthase complex"/>
    <property type="evidence" value="ECO:0007669"/>
    <property type="project" value="UniProtKB-UniRule"/>
</dbReference>
<dbReference type="HAMAP" id="MF_00178">
    <property type="entry name" value="Lumazine_synth"/>
    <property type="match status" value="1"/>
</dbReference>
<keyword evidence="10" id="KW-1185">Reference proteome</keyword>
<dbReference type="InterPro" id="IPR002180">
    <property type="entry name" value="LS/RS"/>
</dbReference>
<keyword evidence="4 7" id="KW-0686">Riboflavin biosynthesis</keyword>